<evidence type="ECO:0000313" key="1">
    <source>
        <dbReference type="EMBL" id="CAI9547842.1"/>
    </source>
</evidence>
<feature type="non-terminal residue" evidence="1">
    <location>
        <position position="131"/>
    </location>
</feature>
<sequence length="131" mass="13721">AVVHGNSRCPSNHSSLVPCEVAWAGESLQDLSSIRVLSLIPPGAPGIKVLGCVMQYCAELLLQDQGAGLCRAVLCRATPGSRCWAVPCSTVQSYSRIKVLGCAVQYCAELLLQDQGAGLCLAVLRRATPPG</sequence>
<keyword evidence="2" id="KW-1185">Reference proteome</keyword>
<reference evidence="1" key="1">
    <citation type="submission" date="2023-05" db="EMBL/GenBank/DDBJ databases">
        <authorList>
            <person name="Stuckert A."/>
        </authorList>
    </citation>
    <scope>NUCLEOTIDE SEQUENCE</scope>
</reference>
<comment type="caution">
    <text evidence="1">The sequence shown here is derived from an EMBL/GenBank/DDBJ whole genome shotgun (WGS) entry which is preliminary data.</text>
</comment>
<proteinExistence type="predicted"/>
<organism evidence="1 2">
    <name type="scientific">Staurois parvus</name>
    <dbReference type="NCBI Taxonomy" id="386267"/>
    <lineage>
        <taxon>Eukaryota</taxon>
        <taxon>Metazoa</taxon>
        <taxon>Chordata</taxon>
        <taxon>Craniata</taxon>
        <taxon>Vertebrata</taxon>
        <taxon>Euteleostomi</taxon>
        <taxon>Amphibia</taxon>
        <taxon>Batrachia</taxon>
        <taxon>Anura</taxon>
        <taxon>Neobatrachia</taxon>
        <taxon>Ranoidea</taxon>
        <taxon>Ranidae</taxon>
        <taxon>Staurois</taxon>
    </lineage>
</organism>
<feature type="non-terminal residue" evidence="1">
    <location>
        <position position="1"/>
    </location>
</feature>
<dbReference type="Proteomes" id="UP001162483">
    <property type="component" value="Unassembled WGS sequence"/>
</dbReference>
<gene>
    <name evidence="1" type="ORF">SPARVUS_LOCUS3058856</name>
</gene>
<protein>
    <submittedName>
        <fullName evidence="1">Uncharacterized protein</fullName>
    </submittedName>
</protein>
<name>A0ABN9BJI3_9NEOB</name>
<dbReference type="EMBL" id="CATNWA010004442">
    <property type="protein sequence ID" value="CAI9547842.1"/>
    <property type="molecule type" value="Genomic_DNA"/>
</dbReference>
<evidence type="ECO:0000313" key="2">
    <source>
        <dbReference type="Proteomes" id="UP001162483"/>
    </source>
</evidence>
<accession>A0ABN9BJI3</accession>